<accession>A0AAJ7E0C7</accession>
<organism evidence="1 2">
    <name type="scientific">Ceratosolen solmsi marchali</name>
    <dbReference type="NCBI Taxonomy" id="326594"/>
    <lineage>
        <taxon>Eukaryota</taxon>
        <taxon>Metazoa</taxon>
        <taxon>Ecdysozoa</taxon>
        <taxon>Arthropoda</taxon>
        <taxon>Hexapoda</taxon>
        <taxon>Insecta</taxon>
        <taxon>Pterygota</taxon>
        <taxon>Neoptera</taxon>
        <taxon>Endopterygota</taxon>
        <taxon>Hymenoptera</taxon>
        <taxon>Apocrita</taxon>
        <taxon>Proctotrupomorpha</taxon>
        <taxon>Chalcidoidea</taxon>
        <taxon>Agaonidae</taxon>
        <taxon>Agaoninae</taxon>
        <taxon>Ceratosolen</taxon>
    </lineage>
</organism>
<dbReference type="AlphaFoldDB" id="A0AAJ7E0C7"/>
<gene>
    <name evidence="2" type="primary">LOC105366332</name>
</gene>
<keyword evidence="1" id="KW-1185">Reference proteome</keyword>
<evidence type="ECO:0000313" key="2">
    <source>
        <dbReference type="RefSeq" id="XP_011503042.1"/>
    </source>
</evidence>
<reference evidence="2" key="1">
    <citation type="submission" date="2025-08" db="UniProtKB">
        <authorList>
            <consortium name="RefSeq"/>
        </authorList>
    </citation>
    <scope>IDENTIFICATION</scope>
</reference>
<name>A0AAJ7E0C7_9HYME</name>
<protein>
    <submittedName>
        <fullName evidence="2">Uncharacterized protein LOC105366332</fullName>
    </submittedName>
</protein>
<dbReference type="RefSeq" id="XP_011503042.1">
    <property type="nucleotide sequence ID" value="XM_011504740.1"/>
</dbReference>
<proteinExistence type="predicted"/>
<dbReference type="Proteomes" id="UP000695007">
    <property type="component" value="Unplaced"/>
</dbReference>
<evidence type="ECO:0000313" key="1">
    <source>
        <dbReference type="Proteomes" id="UP000695007"/>
    </source>
</evidence>
<dbReference type="GeneID" id="105366332"/>
<dbReference type="KEGG" id="csol:105366332"/>
<sequence>MDQNINEILKTIDFYYEILENPEVCTNISSEYMKKIFQACIYIENTIRKIEEEEKEACFESHLSAWMLKKNKNINYRCSDLKNACDKMLEFCLKEKKISTIIIDELLQMYIQQCGSVRLESSINYTLTKSMQANAILQALKNLEFSKTDIEDEILIASWDFEIKLGNKIKVIEYIADMFNKECFSKLIELAYKSETGSSINILILNLFSKKLLKNHLRLYLELKNTKRKVLLKLLADNSQFQVTFVDSTFYFGRSMEYDHECGWITNTGFSYSDLENMIKVFLDGPSELHILIINRIKIAKELDEIWKDIERDCVL</sequence>